<dbReference type="EC" id="1.15.1.1" evidence="3 8"/>
<name>A0A2S7N3B6_9BACI</name>
<accession>A0A2S7N3B6</accession>
<dbReference type="FunFam" id="1.10.287.990:FF:000001">
    <property type="entry name" value="Superoxide dismutase"/>
    <property type="match status" value="1"/>
</dbReference>
<comment type="catalytic activity">
    <reaction evidence="6 8">
        <text>2 superoxide + 2 H(+) = H2O2 + O2</text>
        <dbReference type="Rhea" id="RHEA:20696"/>
        <dbReference type="ChEBI" id="CHEBI:15378"/>
        <dbReference type="ChEBI" id="CHEBI:15379"/>
        <dbReference type="ChEBI" id="CHEBI:16240"/>
        <dbReference type="ChEBI" id="CHEBI:18421"/>
        <dbReference type="EC" id="1.15.1.1"/>
    </reaction>
</comment>
<feature type="binding site" evidence="7">
    <location>
        <position position="27"/>
    </location>
    <ligand>
        <name>Mn(2+)</name>
        <dbReference type="ChEBI" id="CHEBI:29035"/>
    </ligand>
</feature>
<dbReference type="InterPro" id="IPR036314">
    <property type="entry name" value="SOD_C_sf"/>
</dbReference>
<feature type="domain" description="Manganese/iron superoxide dismutase C-terminal" evidence="10">
    <location>
        <begin position="97"/>
        <end position="197"/>
    </location>
</feature>
<dbReference type="Proteomes" id="UP000239663">
    <property type="component" value="Unassembled WGS sequence"/>
</dbReference>
<dbReference type="InterPro" id="IPR019831">
    <property type="entry name" value="Mn/Fe_SOD_N"/>
</dbReference>
<feature type="binding site" evidence="7">
    <location>
        <position position="168"/>
    </location>
    <ligand>
        <name>Mn(2+)</name>
        <dbReference type="ChEBI" id="CHEBI:29035"/>
    </ligand>
</feature>
<evidence type="ECO:0000313" key="12">
    <source>
        <dbReference type="Proteomes" id="UP000239663"/>
    </source>
</evidence>
<gene>
    <name evidence="11" type="ORF">CYL18_00945</name>
</gene>
<dbReference type="RefSeq" id="WP_104847596.1">
    <property type="nucleotide sequence ID" value="NZ_PKOZ01000001.1"/>
</dbReference>
<evidence type="ECO:0000256" key="4">
    <source>
        <dbReference type="ARBA" id="ARBA00022723"/>
    </source>
</evidence>
<evidence type="ECO:0000256" key="5">
    <source>
        <dbReference type="ARBA" id="ARBA00023002"/>
    </source>
</evidence>
<evidence type="ECO:0000256" key="1">
    <source>
        <dbReference type="ARBA" id="ARBA00001936"/>
    </source>
</evidence>
<reference evidence="11 12" key="1">
    <citation type="submission" date="2017-12" db="EMBL/GenBank/DDBJ databases">
        <title>Taxonomic description and draft genome of Pradoshia cofamensis Gen. nov., sp. nov., a thermotolerant bacillale isolated from anterior gut of earthworm Eisenia fetida.</title>
        <authorList>
            <person name="Saha T."/>
            <person name="Chakraborty R."/>
        </authorList>
    </citation>
    <scope>NUCLEOTIDE SEQUENCE [LARGE SCALE GENOMIC DNA]</scope>
    <source>
        <strain evidence="11 12">EAG3</strain>
    </source>
</reference>
<evidence type="ECO:0000259" key="10">
    <source>
        <dbReference type="Pfam" id="PF02777"/>
    </source>
</evidence>
<dbReference type="PANTHER" id="PTHR43595:SF2">
    <property type="entry name" value="SMALL RIBOSOMAL SUBUNIT PROTEIN MS42"/>
    <property type="match status" value="1"/>
</dbReference>
<feature type="binding site" evidence="7">
    <location>
        <position position="82"/>
    </location>
    <ligand>
        <name>Mn(2+)</name>
        <dbReference type="ChEBI" id="CHEBI:29035"/>
    </ligand>
</feature>
<dbReference type="PROSITE" id="PS00088">
    <property type="entry name" value="SOD_MN"/>
    <property type="match status" value="1"/>
</dbReference>
<evidence type="ECO:0000259" key="9">
    <source>
        <dbReference type="Pfam" id="PF00081"/>
    </source>
</evidence>
<dbReference type="Pfam" id="PF02777">
    <property type="entry name" value="Sod_Fe_C"/>
    <property type="match status" value="1"/>
</dbReference>
<dbReference type="InterPro" id="IPR019832">
    <property type="entry name" value="Mn/Fe_SOD_C"/>
</dbReference>
<comment type="cofactor">
    <cofactor evidence="1">
        <name>Mn(2+)</name>
        <dbReference type="ChEBI" id="CHEBI:29035"/>
    </cofactor>
</comment>
<dbReference type="FunFam" id="3.55.40.20:FF:000001">
    <property type="entry name" value="Superoxide dismutase"/>
    <property type="match status" value="1"/>
</dbReference>
<comment type="caution">
    <text evidence="11">The sequence shown here is derived from an EMBL/GenBank/DDBJ whole genome shotgun (WGS) entry which is preliminary data.</text>
</comment>
<dbReference type="AlphaFoldDB" id="A0A2S7N3B6"/>
<evidence type="ECO:0000256" key="2">
    <source>
        <dbReference type="ARBA" id="ARBA00008714"/>
    </source>
</evidence>
<dbReference type="PIRSF" id="PIRSF000349">
    <property type="entry name" value="SODismutase"/>
    <property type="match status" value="1"/>
</dbReference>
<dbReference type="InterPro" id="IPR001189">
    <property type="entry name" value="Mn/Fe_SOD"/>
</dbReference>
<evidence type="ECO:0000256" key="3">
    <source>
        <dbReference type="ARBA" id="ARBA00012682"/>
    </source>
</evidence>
<dbReference type="InterPro" id="IPR019833">
    <property type="entry name" value="Mn/Fe_SOD_BS"/>
</dbReference>
<dbReference type="SUPFAM" id="SSF54719">
    <property type="entry name" value="Fe,Mn superoxide dismutase (SOD), C-terminal domain"/>
    <property type="match status" value="1"/>
</dbReference>
<organism evidence="11 12">
    <name type="scientific">Pradoshia eiseniae</name>
    <dbReference type="NCBI Taxonomy" id="2064768"/>
    <lineage>
        <taxon>Bacteria</taxon>
        <taxon>Bacillati</taxon>
        <taxon>Bacillota</taxon>
        <taxon>Bacilli</taxon>
        <taxon>Bacillales</taxon>
        <taxon>Bacillaceae</taxon>
        <taxon>Pradoshia</taxon>
    </lineage>
</organism>
<comment type="function">
    <text evidence="8">Destroys radicals which are normally produced within the cells and which are toxic to biological systems.</text>
</comment>
<dbReference type="PANTHER" id="PTHR43595">
    <property type="entry name" value="37S RIBOSOMAL PROTEIN S26, MITOCHONDRIAL"/>
    <property type="match status" value="1"/>
</dbReference>
<evidence type="ECO:0000313" key="11">
    <source>
        <dbReference type="EMBL" id="PQD96498.1"/>
    </source>
</evidence>
<feature type="binding site" evidence="7">
    <location>
        <position position="164"/>
    </location>
    <ligand>
        <name>Mn(2+)</name>
        <dbReference type="ChEBI" id="CHEBI:29035"/>
    </ligand>
</feature>
<dbReference type="Gene3D" id="1.10.287.990">
    <property type="entry name" value="Fe,Mn superoxide dismutase (SOD) domain"/>
    <property type="match status" value="1"/>
</dbReference>
<dbReference type="GO" id="GO:0046872">
    <property type="term" value="F:metal ion binding"/>
    <property type="evidence" value="ECO:0007669"/>
    <property type="project" value="UniProtKB-KW"/>
</dbReference>
<keyword evidence="12" id="KW-1185">Reference proteome</keyword>
<dbReference type="EMBL" id="PKOZ01000001">
    <property type="protein sequence ID" value="PQD96498.1"/>
    <property type="molecule type" value="Genomic_DNA"/>
</dbReference>
<comment type="similarity">
    <text evidence="2 8">Belongs to the iron/manganese superoxide dismutase family.</text>
</comment>
<dbReference type="SUPFAM" id="SSF46609">
    <property type="entry name" value="Fe,Mn superoxide dismutase (SOD), N-terminal domain"/>
    <property type="match status" value="1"/>
</dbReference>
<feature type="domain" description="Manganese/iron superoxide dismutase N-terminal" evidence="9">
    <location>
        <begin position="3"/>
        <end position="90"/>
    </location>
</feature>
<dbReference type="PRINTS" id="PR01703">
    <property type="entry name" value="MNSODISMTASE"/>
</dbReference>
<dbReference type="GO" id="GO:0005737">
    <property type="term" value="C:cytoplasm"/>
    <property type="evidence" value="ECO:0007669"/>
    <property type="project" value="TreeGrafter"/>
</dbReference>
<evidence type="ECO:0000256" key="6">
    <source>
        <dbReference type="ARBA" id="ARBA00049204"/>
    </source>
</evidence>
<dbReference type="Pfam" id="PF00081">
    <property type="entry name" value="Sod_Fe_N"/>
    <property type="match status" value="1"/>
</dbReference>
<protein>
    <recommendedName>
        <fullName evidence="3 8">Superoxide dismutase</fullName>
        <ecNumber evidence="3 8">1.15.1.1</ecNumber>
    </recommendedName>
</protein>
<evidence type="ECO:0000256" key="7">
    <source>
        <dbReference type="PIRSR" id="PIRSR000349-1"/>
    </source>
</evidence>
<keyword evidence="5 8" id="KW-0560">Oxidoreductase</keyword>
<dbReference type="Gene3D" id="3.55.40.20">
    <property type="entry name" value="Iron/manganese superoxide dismutase, C-terminal domain"/>
    <property type="match status" value="1"/>
</dbReference>
<dbReference type="GO" id="GO:0004784">
    <property type="term" value="F:superoxide dismutase activity"/>
    <property type="evidence" value="ECO:0007669"/>
    <property type="project" value="UniProtKB-EC"/>
</dbReference>
<sequence>MAFSLPQLPYEYDALEPHIDKETMNIHHTKHHNTYVTNLNAALEGQEDLAGKSLEELLANIESVPENIRTAVRNNGGGHANHSLFWELLSPNGGGEPTGELAEAIAAKFGSFESFKEEFAKAATTRFGSGWAWLTVKDGELELSSTANQDSPLMEGKTPILGLDVWEHAYYLNYQNRRPEYIASFWNVVNWDEVSKRYASAK</sequence>
<dbReference type="OrthoDB" id="9803125at2"/>
<proteinExistence type="inferred from homology"/>
<keyword evidence="4 7" id="KW-0479">Metal-binding</keyword>
<evidence type="ECO:0000256" key="8">
    <source>
        <dbReference type="RuleBase" id="RU000414"/>
    </source>
</evidence>
<dbReference type="InterPro" id="IPR036324">
    <property type="entry name" value="Mn/Fe_SOD_N_sf"/>
</dbReference>